<sequence>MIEKKEYPISGLPNKEPFLRNGRLFMWLNVFIQGCFLLIGSAVLARAASISLQPRHAVTTSNTQQESTVVYILQPNETVTEVALRYHSTVEELQQLNIHRNYPQGITDLKAGERLDVPVSNTKKNPRLLQPVTNVFQSSPQDDIALAKNAQIVGNVLDSGSSKNTASMVQGIVTKNANDALQQWLNHFGTARVQLNVDNDFSLKNSQFDLLLPIWEQQDNILFSQSSFHRTDSRNQVNQGIGLRHFESNHMIGGNLFVDYDLSRSHSRMGMGGEYWQDYIKLGVNGYTRLTGWRDSPDVENYEERPANGWDIRSEGYLPAYPQLGAKLVYEQYYGTEVALFGRDNRQANPYAITVGVNYTPVPLVTISAEQREGKSGANDTRLALAFNYQLGVTLNKQLDSTTVAQRRSLMGSRYDLIERNNNIVLEYRKKDVIQLAIANTIQGYAGELKSLGVSVVTSNGLERIDWDSSGLIANGGRVIQQGSSQYNVLLPAYQNGGTNTYQLSAVAYDKKGNASSRVFTQVSVNAAPFNQQNSTFEPDHDTLPADGVSTKVLTLSLFDDHNQPIDVDLANIQLSVLPQVHNAHISPFTKISLGVFVTTVTAGNVVETLTLTPSVDNIPLNKPATLDIGQIVDPANSEFTAVPTTILADGVAATTLTFTPKDNNGSAVKGLTNVGFFVSNLANTVVSTVTENNGVYSATLKGTTPGIATVRPQIGGSNVGNLSKQVTLTAAVPLAFRNVLVTGVSFQVNQGFPKTGYTGAVFTLEGVNANDYTWSSDVPWVMVANGVVTLSAEPANKQEVTIKATPIAGVGAEYQYKFTIDKWFTHVASNKQYVLAISDCQNEGNGNAIPITSDMTDAETTGGFPDRRAANGHLWNEWGNISAIFPGQQWTSDVYPTDSTMNVTVLLTYGNTTPAKFDSNIGAQLDVSCVRYLQ</sequence>
<dbReference type="Proteomes" id="UP000041601">
    <property type="component" value="Unassembled WGS sequence"/>
</dbReference>
<dbReference type="PROSITE" id="PS51127">
    <property type="entry name" value="BIG1"/>
    <property type="match status" value="1"/>
</dbReference>
<dbReference type="InterPro" id="IPR051715">
    <property type="entry name" value="Intimin-Invasin_domain"/>
</dbReference>
<dbReference type="Gene3D" id="2.40.160.160">
    <property type="entry name" value="Inverse autotransporter, beta-domain"/>
    <property type="match status" value="1"/>
</dbReference>
<accession>A0ABM9SJ64</accession>
<dbReference type="Gene3D" id="2.60.40.10">
    <property type="entry name" value="Immunoglobulins"/>
    <property type="match status" value="2"/>
</dbReference>
<comment type="similarity">
    <text evidence="2">Belongs to the intimin/invasin family.</text>
</comment>
<dbReference type="PANTHER" id="PTHR39576">
    <property type="entry name" value="ATTACHING AND EFFACING PROTEIN HOMOLOG-RELATED-RELATED"/>
    <property type="match status" value="1"/>
</dbReference>
<feature type="transmembrane region" description="Helical" evidence="5">
    <location>
        <begin position="24"/>
        <end position="45"/>
    </location>
</feature>
<dbReference type="PROSITE" id="PS51257">
    <property type="entry name" value="PROKAR_LIPOPROTEIN"/>
    <property type="match status" value="1"/>
</dbReference>
<dbReference type="InterPro" id="IPR024519">
    <property type="entry name" value="IAT_beta"/>
</dbReference>
<name>A0ABM9SJ64_YEREN</name>
<dbReference type="InterPro" id="IPR016186">
    <property type="entry name" value="C-type_lectin-like/link_sf"/>
</dbReference>
<gene>
    <name evidence="8" type="ORF">ERS137959_04578</name>
</gene>
<dbReference type="InterPro" id="IPR013783">
    <property type="entry name" value="Ig-like_fold"/>
</dbReference>
<keyword evidence="3 5" id="KW-0472">Membrane</keyword>
<organism evidence="8 9">
    <name type="scientific">Yersinia enterocolitica</name>
    <dbReference type="NCBI Taxonomy" id="630"/>
    <lineage>
        <taxon>Bacteria</taxon>
        <taxon>Pseudomonadati</taxon>
        <taxon>Pseudomonadota</taxon>
        <taxon>Gammaproteobacteria</taxon>
        <taxon>Enterobacterales</taxon>
        <taxon>Yersiniaceae</taxon>
        <taxon>Yersinia</taxon>
    </lineage>
</organism>
<dbReference type="PANTHER" id="PTHR39576:SF2">
    <property type="entry name" value="ATTACHING AND EFFACING PROTEIN HOMOLOG-RELATED"/>
    <property type="match status" value="1"/>
</dbReference>
<dbReference type="SUPFAM" id="SSF49373">
    <property type="entry name" value="Invasin/intimin cell-adhesion fragments"/>
    <property type="match status" value="3"/>
</dbReference>
<dbReference type="InterPro" id="IPR015217">
    <property type="entry name" value="Invasin_dom_3"/>
</dbReference>
<keyword evidence="5" id="KW-0812">Transmembrane</keyword>
<dbReference type="Gene3D" id="3.10.350.10">
    <property type="entry name" value="LysM domain"/>
    <property type="match status" value="1"/>
</dbReference>
<protein>
    <submittedName>
        <fullName evidence="8">Ig domain-containing protein</fullName>
    </submittedName>
</protein>
<dbReference type="InterPro" id="IPR008964">
    <property type="entry name" value="Invasin/intimin_cell_adhesion"/>
</dbReference>
<dbReference type="Pfam" id="PF09134">
    <property type="entry name" value="Invasin_D3"/>
    <property type="match status" value="2"/>
</dbReference>
<dbReference type="Gene3D" id="2.60.40.1080">
    <property type="match status" value="1"/>
</dbReference>
<proteinExistence type="inferred from homology"/>
<keyword evidence="4" id="KW-0998">Cell outer membrane</keyword>
<dbReference type="Gene3D" id="3.10.100.10">
    <property type="entry name" value="Mannose-Binding Protein A, subunit A"/>
    <property type="match status" value="1"/>
</dbReference>
<dbReference type="InterPro" id="IPR003535">
    <property type="entry name" value="Intimin/invasin_bac"/>
</dbReference>
<evidence type="ECO:0000259" key="7">
    <source>
        <dbReference type="PROSITE" id="PS51782"/>
    </source>
</evidence>
<dbReference type="InterPro" id="IPR048658">
    <property type="entry name" value="Invasin_D4"/>
</dbReference>
<evidence type="ECO:0000313" key="8">
    <source>
        <dbReference type="EMBL" id="CNE75197.1"/>
    </source>
</evidence>
<dbReference type="InterPro" id="IPR003344">
    <property type="entry name" value="Big_1_dom"/>
</dbReference>
<dbReference type="InterPro" id="IPR018392">
    <property type="entry name" value="LysM"/>
</dbReference>
<dbReference type="Pfam" id="PF21764">
    <property type="entry name" value="Invasin_D4"/>
    <property type="match status" value="1"/>
</dbReference>
<evidence type="ECO:0000256" key="5">
    <source>
        <dbReference type="SAM" id="Phobius"/>
    </source>
</evidence>
<dbReference type="EMBL" id="CPXJ01000113">
    <property type="protein sequence ID" value="CNE75197.1"/>
    <property type="molecule type" value="Genomic_DNA"/>
</dbReference>
<keyword evidence="9" id="KW-1185">Reference proteome</keyword>
<evidence type="ECO:0000256" key="2">
    <source>
        <dbReference type="ARBA" id="ARBA00010116"/>
    </source>
</evidence>
<dbReference type="SMART" id="SM00634">
    <property type="entry name" value="BID_1"/>
    <property type="match status" value="1"/>
</dbReference>
<dbReference type="RefSeq" id="WP_050128083.1">
    <property type="nucleotide sequence ID" value="NZ_CGGL01000104.1"/>
</dbReference>
<dbReference type="PROSITE" id="PS51782">
    <property type="entry name" value="LYSM"/>
    <property type="match status" value="1"/>
</dbReference>
<dbReference type="PRINTS" id="PR01369">
    <property type="entry name" value="INTIMIN"/>
</dbReference>
<keyword evidence="5" id="KW-1133">Transmembrane helix</keyword>
<comment type="caution">
    <text evidence="8">The sequence shown here is derived from an EMBL/GenBank/DDBJ whole genome shotgun (WGS) entry which is preliminary data.</text>
</comment>
<evidence type="ECO:0000313" key="9">
    <source>
        <dbReference type="Proteomes" id="UP000041601"/>
    </source>
</evidence>
<feature type="domain" description="Big-1" evidence="6">
    <location>
        <begin position="637"/>
        <end position="730"/>
    </location>
</feature>
<dbReference type="InterPro" id="IPR036779">
    <property type="entry name" value="LysM_dom_sf"/>
</dbReference>
<evidence type="ECO:0000256" key="1">
    <source>
        <dbReference type="ARBA" id="ARBA00004442"/>
    </source>
</evidence>
<dbReference type="Pfam" id="PF11924">
    <property type="entry name" value="IAT_beta"/>
    <property type="match status" value="1"/>
</dbReference>
<feature type="domain" description="LysM" evidence="7">
    <location>
        <begin position="69"/>
        <end position="117"/>
    </location>
</feature>
<reference evidence="8 9" key="1">
    <citation type="submission" date="2015-03" db="EMBL/GenBank/DDBJ databases">
        <authorList>
            <consortium name="Pathogen Informatics"/>
            <person name="Murphy D."/>
        </authorList>
    </citation>
    <scope>NUCLEOTIDE SEQUENCE [LARGE SCALE GENOMIC DNA]</scope>
    <source>
        <strain evidence="8 9">IP05342</strain>
    </source>
</reference>
<dbReference type="InterPro" id="IPR038177">
    <property type="entry name" value="IAT_beta_sf"/>
</dbReference>
<evidence type="ECO:0000259" key="6">
    <source>
        <dbReference type="PROSITE" id="PS51127"/>
    </source>
</evidence>
<evidence type="ECO:0000256" key="3">
    <source>
        <dbReference type="ARBA" id="ARBA00023136"/>
    </source>
</evidence>
<comment type="subcellular location">
    <subcellularLocation>
        <location evidence="1">Cell outer membrane</location>
    </subcellularLocation>
</comment>
<evidence type="ECO:0000256" key="4">
    <source>
        <dbReference type="ARBA" id="ARBA00023237"/>
    </source>
</evidence>